<dbReference type="Proteomes" id="UP001148125">
    <property type="component" value="Unassembled WGS sequence"/>
</dbReference>
<accession>A0ABT5VEY5</accession>
<gene>
    <name evidence="2" type="ORF">N7Z68_11585</name>
</gene>
<keyword evidence="1" id="KW-0472">Membrane</keyword>
<comment type="caution">
    <text evidence="2">The sequence shown here is derived from an EMBL/GenBank/DDBJ whole genome shotgun (WGS) entry which is preliminary data.</text>
</comment>
<proteinExistence type="predicted"/>
<keyword evidence="1" id="KW-0812">Transmembrane</keyword>
<feature type="transmembrane region" description="Helical" evidence="1">
    <location>
        <begin position="12"/>
        <end position="34"/>
    </location>
</feature>
<reference evidence="2" key="1">
    <citation type="submission" date="2024-05" db="EMBL/GenBank/DDBJ databases">
        <title>Alkalihalobacillus sp. strain MEB203 novel alkaliphilic bacterium from Lonar Lake, India.</title>
        <authorList>
            <person name="Joshi A."/>
            <person name="Thite S."/>
            <person name="Mengade P."/>
        </authorList>
    </citation>
    <scope>NUCLEOTIDE SEQUENCE</scope>
    <source>
        <strain evidence="2">MEB 203</strain>
    </source>
</reference>
<keyword evidence="3" id="KW-1185">Reference proteome</keyword>
<protein>
    <submittedName>
        <fullName evidence="2">Uncharacterized protein</fullName>
    </submittedName>
</protein>
<evidence type="ECO:0000313" key="2">
    <source>
        <dbReference type="EMBL" id="MDE5414022.1"/>
    </source>
</evidence>
<keyword evidence="1" id="KW-1133">Transmembrane helix</keyword>
<evidence type="ECO:0000313" key="3">
    <source>
        <dbReference type="Proteomes" id="UP001148125"/>
    </source>
</evidence>
<dbReference type="RefSeq" id="WP_275118638.1">
    <property type="nucleotide sequence ID" value="NZ_JAOTPO010000007.1"/>
</dbReference>
<organism evidence="2 3">
    <name type="scientific">Alkalihalobacterium chitinilyticum</name>
    <dbReference type="NCBI Taxonomy" id="2980103"/>
    <lineage>
        <taxon>Bacteria</taxon>
        <taxon>Bacillati</taxon>
        <taxon>Bacillota</taxon>
        <taxon>Bacilli</taxon>
        <taxon>Bacillales</taxon>
        <taxon>Bacillaceae</taxon>
        <taxon>Alkalihalobacterium</taxon>
    </lineage>
</organism>
<sequence>MLTKYLMNINYFLLAATMLLSILFIAFVVFHSGLEKWNRKQRWNKVVTNKTREIKISKQEVNNPEMGHPLNEDEIENFLQTLDPSLLAGIENIILTNRLDYMNISYFGSYSPFRSFHTEEGATINLYPLEMEGDLYKYYAPISITRRLGPNNNFPTNEAFYFLLEKDVAKQEMLFTLGHEIAHSYYYIKDQVLFGEELELQCDQFSRGLGCQSLIFDNYFSESNPLYRAGVRIGYIHELNKKTISQRS</sequence>
<dbReference type="EMBL" id="JAOTPO010000007">
    <property type="protein sequence ID" value="MDE5414022.1"/>
    <property type="molecule type" value="Genomic_DNA"/>
</dbReference>
<evidence type="ECO:0000256" key="1">
    <source>
        <dbReference type="SAM" id="Phobius"/>
    </source>
</evidence>
<name>A0ABT5VEY5_9BACI</name>